<evidence type="ECO:0000313" key="13">
    <source>
        <dbReference type="Proteomes" id="UP001235760"/>
    </source>
</evidence>
<dbReference type="Gene3D" id="3.40.50.300">
    <property type="entry name" value="P-loop containing nucleotide triphosphate hydrolases"/>
    <property type="match status" value="2"/>
</dbReference>
<keyword evidence="8" id="KW-1278">Translocase</keyword>
<comment type="similarity">
    <text evidence="2">Belongs to the ABC transporter superfamily.</text>
</comment>
<accession>A0ABT9FZC6</accession>
<dbReference type="InterPro" id="IPR003439">
    <property type="entry name" value="ABC_transporter-like_ATP-bd"/>
</dbReference>
<evidence type="ECO:0000256" key="2">
    <source>
        <dbReference type="ARBA" id="ARBA00005417"/>
    </source>
</evidence>
<dbReference type="Pfam" id="PF00005">
    <property type="entry name" value="ABC_tran"/>
    <property type="match status" value="2"/>
</dbReference>
<dbReference type="EMBL" id="JAUZEE010000001">
    <property type="protein sequence ID" value="MDP4299402.1"/>
    <property type="molecule type" value="Genomic_DNA"/>
</dbReference>
<dbReference type="Proteomes" id="UP001235760">
    <property type="component" value="Unassembled WGS sequence"/>
</dbReference>
<dbReference type="PANTHER" id="PTHR43297:SF14">
    <property type="entry name" value="ATPASE AAA-TYPE CORE DOMAIN-CONTAINING PROTEIN"/>
    <property type="match status" value="1"/>
</dbReference>
<dbReference type="GO" id="GO:0005524">
    <property type="term" value="F:ATP binding"/>
    <property type="evidence" value="ECO:0007669"/>
    <property type="project" value="UniProtKB-KW"/>
</dbReference>
<dbReference type="InterPro" id="IPR050388">
    <property type="entry name" value="ABC_Ni/Peptide_Import"/>
</dbReference>
<gene>
    <name evidence="12" type="ORF">Q8X39_02035</name>
</gene>
<dbReference type="InterPro" id="IPR003593">
    <property type="entry name" value="AAA+_ATPase"/>
</dbReference>
<dbReference type="InterPro" id="IPR017871">
    <property type="entry name" value="ABC_transporter-like_CS"/>
</dbReference>
<feature type="domain" description="ABC transporter" evidence="11">
    <location>
        <begin position="3"/>
        <end position="270"/>
    </location>
</feature>
<dbReference type="RefSeq" id="WP_305747958.1">
    <property type="nucleotide sequence ID" value="NZ_JAUZEE010000001.1"/>
</dbReference>
<dbReference type="SUPFAM" id="SSF52540">
    <property type="entry name" value="P-loop containing nucleoside triphosphate hydrolases"/>
    <property type="match status" value="2"/>
</dbReference>
<sequence length="567" mass="59930">MSTLLLDIAELCVDLDDDAQPRPRRMLHGLSLALRRGETVALVGPSGSGKSLTAAALMRLLPENAWIAAGDVRLAARGGPEAHDGRRAPTQNLPDLPEHAMRPVRGGRIGIVFQDPSASLNPVLTIGRQLREAIEAHTALRGAAAGARARRWLDEVGLPASALDRHAFELSGGQQQRAMLAIALAGEPELLIADEATSALDVLTQAQVLSLIERLQAERRLGLLLITHDLAIAARHADRIALLDHGRLVAAGPTALLLGRDGAPALPLLRELLDAVPGGAGWGRGEAELRPGSTPTPTPTAPLLRVDALRIAYPARRTGLIGREPGHVAVDGVGFELAAGRTLALVGASGCGKSSVALALTRLLPASARLEGSILLDNVDLGGLKGRALRQARCDVQLVFQDPLASLDPRQRVGDMLAETLAALRPDWDAGRRAARLAGLVEQVGLAGLDLGRHPHAYSGGQRQRLAIARALACQPRLLVCDEPTSALDLITQAQVLSLLRDLQRETGVAMVFITHHLALVEAIADEVAVMDAGRIVESGPVDRVLDPVAGQRHPVTRSLWAALPRL</sequence>
<evidence type="ECO:0000256" key="9">
    <source>
        <dbReference type="ARBA" id="ARBA00023136"/>
    </source>
</evidence>
<name>A0ABT9FZC6_LEPDI</name>
<evidence type="ECO:0000256" key="5">
    <source>
        <dbReference type="ARBA" id="ARBA00022519"/>
    </source>
</evidence>
<keyword evidence="5" id="KW-0997">Cell inner membrane</keyword>
<keyword evidence="6" id="KW-0547">Nucleotide-binding</keyword>
<dbReference type="SMART" id="SM00382">
    <property type="entry name" value="AAA"/>
    <property type="match status" value="2"/>
</dbReference>
<protein>
    <submittedName>
        <fullName evidence="12">ABC transporter ATP-binding protein</fullName>
    </submittedName>
</protein>
<dbReference type="CDD" id="cd03257">
    <property type="entry name" value="ABC_NikE_OppD_transporters"/>
    <property type="match status" value="2"/>
</dbReference>
<keyword evidence="7 12" id="KW-0067">ATP-binding</keyword>
<keyword evidence="3" id="KW-0813">Transport</keyword>
<evidence type="ECO:0000256" key="3">
    <source>
        <dbReference type="ARBA" id="ARBA00022448"/>
    </source>
</evidence>
<dbReference type="PROSITE" id="PS00211">
    <property type="entry name" value="ABC_TRANSPORTER_1"/>
    <property type="match status" value="2"/>
</dbReference>
<feature type="region of interest" description="Disordered" evidence="10">
    <location>
        <begin position="78"/>
        <end position="98"/>
    </location>
</feature>
<dbReference type="InterPro" id="IPR027417">
    <property type="entry name" value="P-loop_NTPase"/>
</dbReference>
<evidence type="ECO:0000256" key="8">
    <source>
        <dbReference type="ARBA" id="ARBA00022967"/>
    </source>
</evidence>
<comment type="subcellular location">
    <subcellularLocation>
        <location evidence="1">Cell inner membrane</location>
        <topology evidence="1">Peripheral membrane protein</topology>
    </subcellularLocation>
</comment>
<evidence type="ECO:0000256" key="10">
    <source>
        <dbReference type="SAM" id="MobiDB-lite"/>
    </source>
</evidence>
<organism evidence="12 13">
    <name type="scientific">Leptothrix discophora</name>
    <dbReference type="NCBI Taxonomy" id="89"/>
    <lineage>
        <taxon>Bacteria</taxon>
        <taxon>Pseudomonadati</taxon>
        <taxon>Pseudomonadota</taxon>
        <taxon>Betaproteobacteria</taxon>
        <taxon>Burkholderiales</taxon>
        <taxon>Sphaerotilaceae</taxon>
        <taxon>Leptothrix</taxon>
    </lineage>
</organism>
<dbReference type="PROSITE" id="PS50893">
    <property type="entry name" value="ABC_TRANSPORTER_2"/>
    <property type="match status" value="2"/>
</dbReference>
<evidence type="ECO:0000256" key="1">
    <source>
        <dbReference type="ARBA" id="ARBA00004417"/>
    </source>
</evidence>
<evidence type="ECO:0000313" key="12">
    <source>
        <dbReference type="EMBL" id="MDP4299402.1"/>
    </source>
</evidence>
<proteinExistence type="inferred from homology"/>
<evidence type="ECO:0000256" key="7">
    <source>
        <dbReference type="ARBA" id="ARBA00022840"/>
    </source>
</evidence>
<dbReference type="PANTHER" id="PTHR43297">
    <property type="entry name" value="OLIGOPEPTIDE TRANSPORT ATP-BINDING PROTEIN APPD"/>
    <property type="match status" value="1"/>
</dbReference>
<evidence type="ECO:0000256" key="6">
    <source>
        <dbReference type="ARBA" id="ARBA00022741"/>
    </source>
</evidence>
<keyword evidence="9" id="KW-0472">Membrane</keyword>
<comment type="caution">
    <text evidence="12">The sequence shown here is derived from an EMBL/GenBank/DDBJ whole genome shotgun (WGS) entry which is preliminary data.</text>
</comment>
<keyword evidence="4" id="KW-1003">Cell membrane</keyword>
<reference evidence="12 13" key="1">
    <citation type="submission" date="2023-08" db="EMBL/GenBank/DDBJ databases">
        <authorList>
            <person name="Roldan D.M."/>
            <person name="Menes R.J."/>
        </authorList>
    </citation>
    <scope>NUCLEOTIDE SEQUENCE [LARGE SCALE GENOMIC DNA]</scope>
    <source>
        <strain evidence="12 13">CCM 2812</strain>
    </source>
</reference>
<evidence type="ECO:0000256" key="4">
    <source>
        <dbReference type="ARBA" id="ARBA00022475"/>
    </source>
</evidence>
<keyword evidence="13" id="KW-1185">Reference proteome</keyword>
<evidence type="ECO:0000259" key="11">
    <source>
        <dbReference type="PROSITE" id="PS50893"/>
    </source>
</evidence>
<feature type="domain" description="ABC transporter" evidence="11">
    <location>
        <begin position="304"/>
        <end position="558"/>
    </location>
</feature>